<gene>
    <name evidence="1" type="primary">TPI1_1</name>
    <name evidence="1" type="ORF">DSO57_1008791</name>
</gene>
<accession>A0ACC2UTL2</accession>
<evidence type="ECO:0000313" key="2">
    <source>
        <dbReference type="Proteomes" id="UP001165960"/>
    </source>
</evidence>
<reference evidence="1" key="1">
    <citation type="submission" date="2022-04" db="EMBL/GenBank/DDBJ databases">
        <title>Genome of the entomopathogenic fungus Entomophthora muscae.</title>
        <authorList>
            <person name="Elya C."/>
            <person name="Lovett B.R."/>
            <person name="Lee E."/>
            <person name="Macias A.M."/>
            <person name="Hajek A.E."/>
            <person name="De Bivort B.L."/>
            <person name="Kasson M.T."/>
            <person name="De Fine Licht H.H."/>
            <person name="Stajich J.E."/>
        </authorList>
    </citation>
    <scope>NUCLEOTIDE SEQUENCE</scope>
    <source>
        <strain evidence="1">Berkeley</strain>
    </source>
</reference>
<proteinExistence type="predicted"/>
<dbReference type="Proteomes" id="UP001165960">
    <property type="component" value="Unassembled WGS sequence"/>
</dbReference>
<dbReference type="EC" id="5.3.1.1" evidence="1"/>
<evidence type="ECO:0000313" key="1">
    <source>
        <dbReference type="EMBL" id="KAJ9089831.1"/>
    </source>
</evidence>
<keyword evidence="2" id="KW-1185">Reference proteome</keyword>
<name>A0ACC2UTL2_9FUNG</name>
<comment type="caution">
    <text evidence="1">The sequence shown here is derived from an EMBL/GenBank/DDBJ whole genome shotgun (WGS) entry which is preliminary data.</text>
</comment>
<dbReference type="EMBL" id="QTSX02000027">
    <property type="protein sequence ID" value="KAJ9089831.1"/>
    <property type="molecule type" value="Genomic_DNA"/>
</dbReference>
<sequence length="251" mass="27392">MARKFFVGGNWKMNGSTAQVETLLSNLNSYSFDASKAEVVVSPVSIHLSHVRSKLNKEIGVAAQNCHSKSSGAYTGEISAEQLKDFGIDWVILGHSERRSLFHETSEIVAEKTKHALEVGVKVILCCGESEQEREAGKTEEVVFQQLKAVSNIVKDWSNIVVAYEPVWAIGTGKVATPQQAQDVHSEIRKWLKTEVSEKASNETRIIYGGSVNGANCESLSTQADIDGFLVGGASLKPEFKDIIASYTKSQ</sequence>
<keyword evidence="1" id="KW-0413">Isomerase</keyword>
<organism evidence="1 2">
    <name type="scientific">Entomophthora muscae</name>
    <dbReference type="NCBI Taxonomy" id="34485"/>
    <lineage>
        <taxon>Eukaryota</taxon>
        <taxon>Fungi</taxon>
        <taxon>Fungi incertae sedis</taxon>
        <taxon>Zoopagomycota</taxon>
        <taxon>Entomophthoromycotina</taxon>
        <taxon>Entomophthoromycetes</taxon>
        <taxon>Entomophthorales</taxon>
        <taxon>Entomophthoraceae</taxon>
        <taxon>Entomophthora</taxon>
    </lineage>
</organism>
<protein>
    <submittedName>
        <fullName evidence="1">Triosephosphate isomerase</fullName>
        <ecNumber evidence="1">5.3.1.1</ecNumber>
    </submittedName>
</protein>